<dbReference type="CDD" id="cd01189">
    <property type="entry name" value="INT_ICEBs1_C_like"/>
    <property type="match status" value="1"/>
</dbReference>
<dbReference type="GO" id="GO:0003677">
    <property type="term" value="F:DNA binding"/>
    <property type="evidence" value="ECO:0007669"/>
    <property type="project" value="UniProtKB-UniRule"/>
</dbReference>
<keyword evidence="2 4" id="KW-0238">DNA-binding</keyword>
<reference evidence="9" key="1">
    <citation type="submission" date="2016-06" db="EMBL/GenBank/DDBJ databases">
        <authorList>
            <person name="Varghese N."/>
        </authorList>
    </citation>
    <scope>NUCLEOTIDE SEQUENCE [LARGE SCALE GENOMIC DNA]</scope>
    <source>
        <strain evidence="9">DSM 46123</strain>
    </source>
</reference>
<sequence length="424" mass="47560">MARKPNGASSIYKGSDGSWHGRVTVGVQDDGKPDRRHVRGKTEAVVTKKVRQLERERDNGTVRKPGQRWTVKTWLTHWVENIAAPSVRENTIAGYRVAVYRHLVPGIGAHRLDRLEPEHLERFYVRMQEKGSAAATAHQAHRTIRTALNEAVRRGHLSRNPATLAKPPRLNDDEIEPYTVEEVRRLLAATRGRRNSARWAVALALGLRQGEALGLKWADVDLDAGALVVRRGRQRPRWRHGCTEPCGRKFGGHCPDRQPTRAETAETKSRAGRRTIGLPDELVELLRRHRREQEEERATAAQLWTDGGWLFATPTGEPVNPRTDYDEWKRLLNLAGLRDGRLHDARHTAATVLLILGVAERAVMGIMGWSNSAMATRYQHLTGQVRRDIAKRVGGLLWDGPTERDDQGDAPGRTEANGTGQNAN</sequence>
<dbReference type="InterPro" id="IPR013762">
    <property type="entry name" value="Integrase-like_cat_sf"/>
</dbReference>
<evidence type="ECO:0000256" key="2">
    <source>
        <dbReference type="ARBA" id="ARBA00023125"/>
    </source>
</evidence>
<evidence type="ECO:0000259" key="6">
    <source>
        <dbReference type="PROSITE" id="PS51898"/>
    </source>
</evidence>
<evidence type="ECO:0000259" key="7">
    <source>
        <dbReference type="PROSITE" id="PS51900"/>
    </source>
</evidence>
<proteinExistence type="predicted"/>
<dbReference type="Gene3D" id="1.10.443.10">
    <property type="entry name" value="Intergrase catalytic core"/>
    <property type="match status" value="1"/>
</dbReference>
<dbReference type="AlphaFoldDB" id="A0A1C6RDF2"/>
<evidence type="ECO:0000313" key="8">
    <source>
        <dbReference type="EMBL" id="SCL15178.1"/>
    </source>
</evidence>
<dbReference type="Pfam" id="PF00589">
    <property type="entry name" value="Phage_integrase"/>
    <property type="match status" value="1"/>
</dbReference>
<feature type="region of interest" description="Disordered" evidence="5">
    <location>
        <begin position="396"/>
        <end position="424"/>
    </location>
</feature>
<keyword evidence="3" id="KW-0233">DNA recombination</keyword>
<dbReference type="GO" id="GO:0006310">
    <property type="term" value="P:DNA recombination"/>
    <property type="evidence" value="ECO:0007669"/>
    <property type="project" value="UniProtKB-KW"/>
</dbReference>
<dbReference type="PROSITE" id="PS51900">
    <property type="entry name" value="CB"/>
    <property type="match status" value="1"/>
</dbReference>
<dbReference type="InterPro" id="IPR011010">
    <property type="entry name" value="DNA_brk_join_enz"/>
</dbReference>
<protein>
    <submittedName>
        <fullName evidence="8">Site-specific recombinase XerD</fullName>
    </submittedName>
</protein>
<dbReference type="STRING" id="47866.GA0074694_1088"/>
<dbReference type="RefSeq" id="WP_091453320.1">
    <property type="nucleotide sequence ID" value="NZ_FMHU01000001.1"/>
</dbReference>
<feature type="domain" description="Tyr recombinase" evidence="6">
    <location>
        <begin position="173"/>
        <end position="391"/>
    </location>
</feature>
<dbReference type="EMBL" id="FMHU01000001">
    <property type="protein sequence ID" value="SCL15178.1"/>
    <property type="molecule type" value="Genomic_DNA"/>
</dbReference>
<evidence type="ECO:0000256" key="1">
    <source>
        <dbReference type="ARBA" id="ARBA00022908"/>
    </source>
</evidence>
<dbReference type="SUPFAM" id="SSF56349">
    <property type="entry name" value="DNA breaking-rejoining enzymes"/>
    <property type="match status" value="1"/>
</dbReference>
<dbReference type="PROSITE" id="PS51898">
    <property type="entry name" value="TYR_RECOMBINASE"/>
    <property type="match status" value="1"/>
</dbReference>
<organism evidence="8 9">
    <name type="scientific">Micromonospora inyonensis</name>
    <dbReference type="NCBI Taxonomy" id="47866"/>
    <lineage>
        <taxon>Bacteria</taxon>
        <taxon>Bacillati</taxon>
        <taxon>Actinomycetota</taxon>
        <taxon>Actinomycetes</taxon>
        <taxon>Micromonosporales</taxon>
        <taxon>Micromonosporaceae</taxon>
        <taxon>Micromonospora</taxon>
    </lineage>
</organism>
<evidence type="ECO:0000256" key="3">
    <source>
        <dbReference type="ARBA" id="ARBA00023172"/>
    </source>
</evidence>
<dbReference type="PANTHER" id="PTHR30349">
    <property type="entry name" value="PHAGE INTEGRASE-RELATED"/>
    <property type="match status" value="1"/>
</dbReference>
<evidence type="ECO:0000256" key="4">
    <source>
        <dbReference type="PROSITE-ProRule" id="PRU01248"/>
    </source>
</evidence>
<dbReference type="Gene3D" id="1.10.150.130">
    <property type="match status" value="1"/>
</dbReference>
<gene>
    <name evidence="8" type="ORF">GA0074694_1088</name>
</gene>
<dbReference type="InterPro" id="IPR010998">
    <property type="entry name" value="Integrase_recombinase_N"/>
</dbReference>
<dbReference type="Proteomes" id="UP000198906">
    <property type="component" value="Unassembled WGS sequence"/>
</dbReference>
<feature type="region of interest" description="Disordered" evidence="5">
    <location>
        <begin position="1"/>
        <end position="40"/>
    </location>
</feature>
<dbReference type="InterPro" id="IPR044068">
    <property type="entry name" value="CB"/>
</dbReference>
<dbReference type="PANTHER" id="PTHR30349:SF91">
    <property type="entry name" value="INTA PROTEIN"/>
    <property type="match status" value="1"/>
</dbReference>
<dbReference type="Pfam" id="PF14659">
    <property type="entry name" value="Phage_int_SAM_3"/>
    <property type="match status" value="1"/>
</dbReference>
<dbReference type="InterPro" id="IPR002104">
    <property type="entry name" value="Integrase_catalytic"/>
</dbReference>
<accession>A0A1C6RDF2</accession>
<dbReference type="InterPro" id="IPR004107">
    <property type="entry name" value="Integrase_SAM-like_N"/>
</dbReference>
<dbReference type="GO" id="GO:0015074">
    <property type="term" value="P:DNA integration"/>
    <property type="evidence" value="ECO:0007669"/>
    <property type="project" value="UniProtKB-KW"/>
</dbReference>
<keyword evidence="9" id="KW-1185">Reference proteome</keyword>
<evidence type="ECO:0000256" key="5">
    <source>
        <dbReference type="SAM" id="MobiDB-lite"/>
    </source>
</evidence>
<keyword evidence="1" id="KW-0229">DNA integration</keyword>
<dbReference type="InterPro" id="IPR050090">
    <property type="entry name" value="Tyrosine_recombinase_XerCD"/>
</dbReference>
<feature type="domain" description="Core-binding (CB)" evidence="7">
    <location>
        <begin position="69"/>
        <end position="152"/>
    </location>
</feature>
<evidence type="ECO:0000313" key="9">
    <source>
        <dbReference type="Proteomes" id="UP000198906"/>
    </source>
</evidence>
<name>A0A1C6RDF2_9ACTN</name>